<evidence type="ECO:0000313" key="1">
    <source>
        <dbReference type="EnsemblMetazoa" id="PPA39534.1"/>
    </source>
</evidence>
<dbReference type="EnsemblMetazoa" id="PPA39534.1">
    <property type="protein sequence ID" value="PPA39534.1"/>
    <property type="gene ID" value="WBGene00277903"/>
</dbReference>
<name>A0A8R1UW25_PRIPA</name>
<keyword evidence="2" id="KW-1185">Reference proteome</keyword>
<dbReference type="AlphaFoldDB" id="A0A8R1UW25"/>
<accession>A0A8R1UW25</accession>
<protein>
    <submittedName>
        <fullName evidence="1">Uncharacterized protein</fullName>
    </submittedName>
</protein>
<reference evidence="2" key="1">
    <citation type="journal article" date="2008" name="Nat. Genet.">
        <title>The Pristionchus pacificus genome provides a unique perspective on nematode lifestyle and parasitism.</title>
        <authorList>
            <person name="Dieterich C."/>
            <person name="Clifton S.W."/>
            <person name="Schuster L.N."/>
            <person name="Chinwalla A."/>
            <person name="Delehaunty K."/>
            <person name="Dinkelacker I."/>
            <person name="Fulton L."/>
            <person name="Fulton R."/>
            <person name="Godfrey J."/>
            <person name="Minx P."/>
            <person name="Mitreva M."/>
            <person name="Roeseler W."/>
            <person name="Tian H."/>
            <person name="Witte H."/>
            <person name="Yang S.P."/>
            <person name="Wilson R.K."/>
            <person name="Sommer R.J."/>
        </authorList>
    </citation>
    <scope>NUCLEOTIDE SEQUENCE [LARGE SCALE GENOMIC DNA]</scope>
    <source>
        <strain evidence="2">PS312</strain>
    </source>
</reference>
<reference evidence="1" key="2">
    <citation type="submission" date="2022-06" db="UniProtKB">
        <authorList>
            <consortium name="EnsemblMetazoa"/>
        </authorList>
    </citation>
    <scope>IDENTIFICATION</scope>
    <source>
        <strain evidence="1">PS312</strain>
    </source>
</reference>
<gene>
    <name evidence="1" type="primary">WBGene00277903</name>
</gene>
<dbReference type="Proteomes" id="UP000005239">
    <property type="component" value="Unassembled WGS sequence"/>
</dbReference>
<organism evidence="1 2">
    <name type="scientific">Pristionchus pacificus</name>
    <name type="common">Parasitic nematode worm</name>
    <dbReference type="NCBI Taxonomy" id="54126"/>
    <lineage>
        <taxon>Eukaryota</taxon>
        <taxon>Metazoa</taxon>
        <taxon>Ecdysozoa</taxon>
        <taxon>Nematoda</taxon>
        <taxon>Chromadorea</taxon>
        <taxon>Rhabditida</taxon>
        <taxon>Rhabditina</taxon>
        <taxon>Diplogasteromorpha</taxon>
        <taxon>Diplogasteroidea</taxon>
        <taxon>Neodiplogasteridae</taxon>
        <taxon>Pristionchus</taxon>
    </lineage>
</organism>
<dbReference type="OrthoDB" id="5871586at2759"/>
<sequence length="113" mass="13039">MKQINETLFIFWLPTPFKIISNGYWTCAEIRGLFEGGEALIYHAETPEKAEAMITAIGDLMGSPLRDVIVRLDPDPLRQSDTHLIEKRLNEWTELCRSLTEKWTIVFDSNMPL</sequence>
<proteinExistence type="predicted"/>
<evidence type="ECO:0000313" key="2">
    <source>
        <dbReference type="Proteomes" id="UP000005239"/>
    </source>
</evidence>